<feature type="region of interest" description="Disordered" evidence="5">
    <location>
        <begin position="216"/>
        <end position="249"/>
    </location>
</feature>
<reference evidence="8" key="1">
    <citation type="submission" date="2025-08" db="UniProtKB">
        <authorList>
            <consortium name="RefSeq"/>
        </authorList>
    </citation>
    <scope>IDENTIFICATION</scope>
    <source>
        <tissue evidence="8">Muscle</tissue>
    </source>
</reference>
<keyword evidence="7" id="KW-1185">Reference proteome</keyword>
<evidence type="ECO:0000256" key="1">
    <source>
        <dbReference type="ARBA" id="ARBA00004123"/>
    </source>
</evidence>
<dbReference type="PROSITE" id="PS50118">
    <property type="entry name" value="HMG_BOX_2"/>
    <property type="match status" value="1"/>
</dbReference>
<evidence type="ECO:0000256" key="5">
    <source>
        <dbReference type="SAM" id="MobiDB-lite"/>
    </source>
</evidence>
<dbReference type="InterPro" id="IPR051365">
    <property type="entry name" value="TOX_HMG-box_domain"/>
</dbReference>
<evidence type="ECO:0000256" key="4">
    <source>
        <dbReference type="PROSITE-ProRule" id="PRU00267"/>
    </source>
</evidence>
<evidence type="ECO:0000256" key="2">
    <source>
        <dbReference type="ARBA" id="ARBA00023125"/>
    </source>
</evidence>
<evidence type="ECO:0000256" key="3">
    <source>
        <dbReference type="ARBA" id="ARBA00023242"/>
    </source>
</evidence>
<feature type="region of interest" description="Disordered" evidence="5">
    <location>
        <begin position="157"/>
        <end position="193"/>
    </location>
</feature>
<sequence>MAQMFDQYLFKAVDGFDLSLNIGGSNHDNHNPNPTSYMPVDQTFHTPSFGDEEFDIPPLNLPSTEVSHNGDVFGSQGYDKKLMFQPLSHPQPQGQGLGMDHPGVITSSSATRSPSVGIMDNGQSQYPVVQEMYLPHMGGGDGSRGVMQVHNMHVPIQSYNSHHGYGNPQLHQSQLQSMPPPQLPPSGQHQYQQTISGHMRTLNQSQLSSQLGMHMSMTHPGAQAPGSVGGSPRSNQTSPGHETSEDSDDSNALAQLMVGVKRPSPEPVEPTTTHTPNNKSNKKPKVQKKKKRDPNEPQKPVSAYALFFRDTQAAIKGQNPSASFGEVSKIVASMWDGLDAEHKSMYKKKTEAAKKEYLKALAAYRASLVSKAANDQSDNLGGNSVTSTTMMSSTALSNSSSNQQSLSNLQKKSPLLTSLIEGSSVSVAMTQPQPPVLSSQVWTMAHPMNGTRGMHQQPMHLVQVSHGTPAMLHQQMGGPVQQMLPMGNRSAMSQMPPPSQPVSSAPSSYSQNVSTVLMPNNHGMTMSQNILHGQQQLQNNCTNPTVNNQDWEKEYCGNDYVVSNCRYIWFWHFKLFFYSNFGVDLQLMQKNCYIANILVQHEIVKN</sequence>
<feature type="region of interest" description="Disordered" evidence="5">
    <location>
        <begin position="261"/>
        <end position="301"/>
    </location>
</feature>
<feature type="domain" description="HMG box" evidence="6">
    <location>
        <begin position="297"/>
        <end position="365"/>
    </location>
</feature>
<feature type="compositionally biased region" description="Basic residues" evidence="5">
    <location>
        <begin position="280"/>
        <end position="292"/>
    </location>
</feature>
<keyword evidence="2 4" id="KW-0238">DNA-binding</keyword>
<feature type="compositionally biased region" description="Low complexity" evidence="5">
    <location>
        <begin position="269"/>
        <end position="279"/>
    </location>
</feature>
<evidence type="ECO:0000313" key="8">
    <source>
        <dbReference type="RefSeq" id="XP_022237521.1"/>
    </source>
</evidence>
<organism evidence="7 8">
    <name type="scientific">Limulus polyphemus</name>
    <name type="common">Atlantic horseshoe crab</name>
    <dbReference type="NCBI Taxonomy" id="6850"/>
    <lineage>
        <taxon>Eukaryota</taxon>
        <taxon>Metazoa</taxon>
        <taxon>Ecdysozoa</taxon>
        <taxon>Arthropoda</taxon>
        <taxon>Chelicerata</taxon>
        <taxon>Merostomata</taxon>
        <taxon>Xiphosura</taxon>
        <taxon>Limulidae</taxon>
        <taxon>Limulus</taxon>
    </lineage>
</organism>
<feature type="region of interest" description="Disordered" evidence="5">
    <location>
        <begin position="490"/>
        <end position="510"/>
    </location>
</feature>
<accession>A0ABM1S1L6</accession>
<dbReference type="Pfam" id="PF00505">
    <property type="entry name" value="HMG_box"/>
    <property type="match status" value="1"/>
</dbReference>
<feature type="compositionally biased region" description="Polar residues" evidence="5">
    <location>
        <begin position="232"/>
        <end position="241"/>
    </location>
</feature>
<feature type="compositionally biased region" description="Low complexity" evidence="5">
    <location>
        <begin position="168"/>
        <end position="177"/>
    </location>
</feature>
<dbReference type="CDD" id="cd21995">
    <property type="entry name" value="HMG-box_TOX-like"/>
    <property type="match status" value="1"/>
</dbReference>
<dbReference type="RefSeq" id="XP_022237521.1">
    <property type="nucleotide sequence ID" value="XM_022381813.1"/>
</dbReference>
<dbReference type="InterPro" id="IPR036910">
    <property type="entry name" value="HMG_box_dom_sf"/>
</dbReference>
<keyword evidence="3 4" id="KW-0539">Nucleus</keyword>
<comment type="subcellular location">
    <subcellularLocation>
        <location evidence="1">Nucleus</location>
    </subcellularLocation>
</comment>
<proteinExistence type="predicted"/>
<dbReference type="InterPro" id="IPR009071">
    <property type="entry name" value="HMG_box_dom"/>
</dbReference>
<dbReference type="SMART" id="SM00398">
    <property type="entry name" value="HMG"/>
    <property type="match status" value="1"/>
</dbReference>
<dbReference type="Proteomes" id="UP000694941">
    <property type="component" value="Unplaced"/>
</dbReference>
<feature type="compositionally biased region" description="Low complexity" evidence="5">
    <location>
        <begin position="501"/>
        <end position="510"/>
    </location>
</feature>
<dbReference type="PANTHER" id="PTHR45781">
    <property type="entry name" value="AGAP000281-PA"/>
    <property type="match status" value="1"/>
</dbReference>
<evidence type="ECO:0000259" key="6">
    <source>
        <dbReference type="PROSITE" id="PS50118"/>
    </source>
</evidence>
<protein>
    <submittedName>
        <fullName evidence="8">TOX high mobility group box family member 2-like isoform X1</fullName>
    </submittedName>
</protein>
<evidence type="ECO:0000313" key="7">
    <source>
        <dbReference type="Proteomes" id="UP000694941"/>
    </source>
</evidence>
<dbReference type="SUPFAM" id="SSF47095">
    <property type="entry name" value="HMG-box"/>
    <property type="match status" value="1"/>
</dbReference>
<dbReference type="Gene3D" id="1.10.30.10">
    <property type="entry name" value="High mobility group box domain"/>
    <property type="match status" value="1"/>
</dbReference>
<gene>
    <name evidence="8" type="primary">LOC106478217</name>
</gene>
<dbReference type="PRINTS" id="PR00886">
    <property type="entry name" value="HIGHMOBLTY12"/>
</dbReference>
<name>A0ABM1S1L6_LIMPO</name>
<dbReference type="PANTHER" id="PTHR45781:SF1">
    <property type="entry name" value="HMG BOX DOMAIN-CONTAINING PROTEIN"/>
    <property type="match status" value="1"/>
</dbReference>
<feature type="DNA-binding region" description="HMG box" evidence="4">
    <location>
        <begin position="297"/>
        <end position="365"/>
    </location>
</feature>
<dbReference type="GeneID" id="106478217"/>